<keyword evidence="1" id="KW-1133">Transmembrane helix</keyword>
<reference evidence="2" key="2">
    <citation type="submission" date="2020-05" db="UniProtKB">
        <authorList>
            <consortium name="EnsemblMetazoa"/>
        </authorList>
    </citation>
    <scope>IDENTIFICATION</scope>
    <source>
        <strain evidence="2">IAEA</strain>
    </source>
</reference>
<dbReference type="Proteomes" id="UP000091820">
    <property type="component" value="Unassembled WGS sequence"/>
</dbReference>
<feature type="transmembrane region" description="Helical" evidence="1">
    <location>
        <begin position="38"/>
        <end position="60"/>
    </location>
</feature>
<keyword evidence="3" id="KW-1185">Reference proteome</keyword>
<accession>A0A1A9WXI6</accession>
<protein>
    <submittedName>
        <fullName evidence="2">Uncharacterized protein</fullName>
    </submittedName>
</protein>
<evidence type="ECO:0000313" key="3">
    <source>
        <dbReference type="Proteomes" id="UP000091820"/>
    </source>
</evidence>
<evidence type="ECO:0000256" key="1">
    <source>
        <dbReference type="SAM" id="Phobius"/>
    </source>
</evidence>
<dbReference type="EnsemblMetazoa" id="GBRI036123-RA">
    <property type="protein sequence ID" value="GBRI036123-PA"/>
    <property type="gene ID" value="GBRI036123"/>
</dbReference>
<keyword evidence="1" id="KW-0472">Membrane</keyword>
<dbReference type="AlphaFoldDB" id="A0A1A9WXI6"/>
<sequence>MSAFLRQNRFLVIVAMKPSPSCNDIYEVIHEIKMKMNLFIFFNVVSSGGLFIEHTTQLWFICLKIPLKKSQTFSQPSSTSNPAKKFAFVKILISAVTTVKNLSKEQAENMTRFPRLSQISTPFPIDGSQFDLKFCNNSL</sequence>
<proteinExistence type="predicted"/>
<keyword evidence="1" id="KW-0812">Transmembrane</keyword>
<evidence type="ECO:0000313" key="2">
    <source>
        <dbReference type="EnsemblMetazoa" id="GBRI036123-PA"/>
    </source>
</evidence>
<organism evidence="2 3">
    <name type="scientific">Glossina brevipalpis</name>
    <dbReference type="NCBI Taxonomy" id="37001"/>
    <lineage>
        <taxon>Eukaryota</taxon>
        <taxon>Metazoa</taxon>
        <taxon>Ecdysozoa</taxon>
        <taxon>Arthropoda</taxon>
        <taxon>Hexapoda</taxon>
        <taxon>Insecta</taxon>
        <taxon>Pterygota</taxon>
        <taxon>Neoptera</taxon>
        <taxon>Endopterygota</taxon>
        <taxon>Diptera</taxon>
        <taxon>Brachycera</taxon>
        <taxon>Muscomorpha</taxon>
        <taxon>Hippoboscoidea</taxon>
        <taxon>Glossinidae</taxon>
        <taxon>Glossina</taxon>
    </lineage>
</organism>
<name>A0A1A9WXI6_9MUSC</name>
<reference evidence="3" key="1">
    <citation type="submission" date="2014-03" db="EMBL/GenBank/DDBJ databases">
        <authorList>
            <person name="Aksoy S."/>
            <person name="Warren W."/>
            <person name="Wilson R.K."/>
        </authorList>
    </citation>
    <scope>NUCLEOTIDE SEQUENCE [LARGE SCALE GENOMIC DNA]</scope>
    <source>
        <strain evidence="3">IAEA</strain>
    </source>
</reference>
<dbReference type="VEuPathDB" id="VectorBase:GBRI036123"/>